<dbReference type="PANTHER" id="PTHR42738">
    <property type="entry name" value="HYDROXYMETHYLGLUTARYL-COA LYASE"/>
    <property type="match status" value="1"/>
</dbReference>
<protein>
    <submittedName>
        <fullName evidence="7">Hydroxymethylglutaryl-CoA lyase</fullName>
    </submittedName>
</protein>
<dbReference type="Pfam" id="PF00682">
    <property type="entry name" value="HMGL-like"/>
    <property type="match status" value="1"/>
</dbReference>
<dbReference type="RefSeq" id="WP_091860789.1">
    <property type="nucleotide sequence ID" value="NZ_FNBZ01000007.1"/>
</dbReference>
<dbReference type="InterPro" id="IPR000891">
    <property type="entry name" value="PYR_CT"/>
</dbReference>
<evidence type="ECO:0000256" key="5">
    <source>
        <dbReference type="RuleBase" id="RU003523"/>
    </source>
</evidence>
<dbReference type="SUPFAM" id="SSF51569">
    <property type="entry name" value="Aldolase"/>
    <property type="match status" value="1"/>
</dbReference>
<dbReference type="InterPro" id="IPR043594">
    <property type="entry name" value="HMGL"/>
</dbReference>
<proteinExistence type="inferred from homology"/>
<name>A0ABY0P5C5_9HYPH</name>
<evidence type="ECO:0000256" key="2">
    <source>
        <dbReference type="ARBA" id="ARBA00022679"/>
    </source>
</evidence>
<gene>
    <name evidence="7" type="ORF">SAMN05421844_107258</name>
</gene>
<dbReference type="InterPro" id="IPR013785">
    <property type="entry name" value="Aldolase_TIM"/>
</dbReference>
<dbReference type="GO" id="GO:0016829">
    <property type="term" value="F:lyase activity"/>
    <property type="evidence" value="ECO:0007669"/>
    <property type="project" value="UniProtKB-KW"/>
</dbReference>
<keyword evidence="8" id="KW-1185">Reference proteome</keyword>
<evidence type="ECO:0000313" key="7">
    <source>
        <dbReference type="EMBL" id="SDH24170.1"/>
    </source>
</evidence>
<evidence type="ECO:0000259" key="6">
    <source>
        <dbReference type="PROSITE" id="PS50991"/>
    </source>
</evidence>
<sequence>MAEQVLLREVGLRDGLQLVSTVLDTEKKLDWCRGAVAAGLAEIEATSFVPAHVIPQFADADAVAAGIAGIRGAQVSALVVNLKGARRAFAAGLTKVNYVVSASEAHSLANARRSTDAALDEFDLIVAERAAQGLSDRVALGCGVATSFGCTLQGEVAEARVLAIVGRLARAGADEIMLADTVGYGDPARVRRLFEGAAGIVGSLPLAAHFHDTRGLGLANVGAALSAGVRRFDASLGGLGGCPFAPGATGNINTEDCAFMLAAMGFATGIDLAALLRLRERIETWLPEERFTGALARAGLPKGFSPAA</sequence>
<keyword evidence="2 5" id="KW-0808">Transferase</keyword>
<dbReference type="Proteomes" id="UP000199468">
    <property type="component" value="Unassembled WGS sequence"/>
</dbReference>
<dbReference type="PROSITE" id="PS50991">
    <property type="entry name" value="PYR_CT"/>
    <property type="match status" value="1"/>
</dbReference>
<keyword evidence="4 7" id="KW-0456">Lyase</keyword>
<evidence type="ECO:0000256" key="1">
    <source>
        <dbReference type="ARBA" id="ARBA00009405"/>
    </source>
</evidence>
<feature type="domain" description="Pyruvate carboxyltransferase" evidence="6">
    <location>
        <begin position="5"/>
        <end position="276"/>
    </location>
</feature>
<dbReference type="CDD" id="cd07938">
    <property type="entry name" value="DRE_TIM_HMGL"/>
    <property type="match status" value="1"/>
</dbReference>
<dbReference type="Gene3D" id="3.20.20.70">
    <property type="entry name" value="Aldolase class I"/>
    <property type="match status" value="1"/>
</dbReference>
<comment type="similarity">
    <text evidence="1">Belongs to the HMG-CoA lyase family.</text>
</comment>
<dbReference type="EMBL" id="FNBZ01000007">
    <property type="protein sequence ID" value="SDH24170.1"/>
    <property type="molecule type" value="Genomic_DNA"/>
</dbReference>
<comment type="caution">
    <text evidence="7">The sequence shown here is derived from an EMBL/GenBank/DDBJ whole genome shotgun (WGS) entry which is preliminary data.</text>
</comment>
<dbReference type="NCBIfam" id="NF004283">
    <property type="entry name" value="PRK05692.1"/>
    <property type="match status" value="1"/>
</dbReference>
<organism evidence="7 8">
    <name type="scientific">Bosea robiniae</name>
    <dbReference type="NCBI Taxonomy" id="1036780"/>
    <lineage>
        <taxon>Bacteria</taxon>
        <taxon>Pseudomonadati</taxon>
        <taxon>Pseudomonadota</taxon>
        <taxon>Alphaproteobacteria</taxon>
        <taxon>Hyphomicrobiales</taxon>
        <taxon>Boseaceae</taxon>
        <taxon>Bosea</taxon>
    </lineage>
</organism>
<accession>A0ABY0P5C5</accession>
<dbReference type="PANTHER" id="PTHR42738:SF7">
    <property type="entry name" value="HYDROXYMETHYLGLUTARYL-COA LYASE"/>
    <property type="match status" value="1"/>
</dbReference>
<evidence type="ECO:0000313" key="8">
    <source>
        <dbReference type="Proteomes" id="UP000199468"/>
    </source>
</evidence>
<keyword evidence="3" id="KW-0479">Metal-binding</keyword>
<dbReference type="InterPro" id="IPR002034">
    <property type="entry name" value="AIPM/Hcit_synth_CS"/>
</dbReference>
<evidence type="ECO:0000256" key="4">
    <source>
        <dbReference type="ARBA" id="ARBA00023239"/>
    </source>
</evidence>
<evidence type="ECO:0000256" key="3">
    <source>
        <dbReference type="ARBA" id="ARBA00022723"/>
    </source>
</evidence>
<comment type="similarity">
    <text evidence="5">Belongs to the alpha-IPM synthase/homocitrate synthase family.</text>
</comment>
<dbReference type="PROSITE" id="PS00815">
    <property type="entry name" value="AIPM_HOMOCIT_SYNTH_1"/>
    <property type="match status" value="1"/>
</dbReference>
<reference evidence="7 8" key="1">
    <citation type="submission" date="2016-10" db="EMBL/GenBank/DDBJ databases">
        <authorList>
            <person name="Varghese N."/>
            <person name="Submissions S."/>
        </authorList>
    </citation>
    <scope>NUCLEOTIDE SEQUENCE [LARGE SCALE GENOMIC DNA]</scope>
    <source>
        <strain evidence="7 8">DSM 26672</strain>
    </source>
</reference>